<name>A0A0S7WT33_UNCT6</name>
<dbReference type="Proteomes" id="UP000052008">
    <property type="component" value="Unassembled WGS sequence"/>
</dbReference>
<evidence type="ECO:0000259" key="1">
    <source>
        <dbReference type="Pfam" id="PF00534"/>
    </source>
</evidence>
<dbReference type="PANTHER" id="PTHR45947">
    <property type="entry name" value="SULFOQUINOVOSYL TRANSFERASE SQD2"/>
    <property type="match status" value="1"/>
</dbReference>
<dbReference type="SUPFAM" id="SSF53756">
    <property type="entry name" value="UDP-Glycosyltransferase/glycogen phosphorylase"/>
    <property type="match status" value="1"/>
</dbReference>
<dbReference type="CDD" id="cd03801">
    <property type="entry name" value="GT4_PimA-like"/>
    <property type="match status" value="1"/>
</dbReference>
<dbReference type="EMBL" id="LIZS01000022">
    <property type="protein sequence ID" value="KPJ53330.1"/>
    <property type="molecule type" value="Genomic_DNA"/>
</dbReference>
<dbReference type="InterPro" id="IPR028098">
    <property type="entry name" value="Glyco_trans_4-like_N"/>
</dbReference>
<evidence type="ECO:0008006" key="5">
    <source>
        <dbReference type="Google" id="ProtNLM"/>
    </source>
</evidence>
<evidence type="ECO:0000313" key="3">
    <source>
        <dbReference type="EMBL" id="KPJ53330.1"/>
    </source>
</evidence>
<dbReference type="Gene3D" id="3.40.50.2000">
    <property type="entry name" value="Glycogen Phosphorylase B"/>
    <property type="match status" value="2"/>
</dbReference>
<accession>A0A0S7WT33</accession>
<feature type="domain" description="Glycosyl transferase family 1" evidence="1">
    <location>
        <begin position="204"/>
        <end position="358"/>
    </location>
</feature>
<gene>
    <name evidence="3" type="ORF">AMJ39_05100</name>
</gene>
<feature type="domain" description="Glycosyltransferase subfamily 4-like N-terminal" evidence="2">
    <location>
        <begin position="5"/>
        <end position="197"/>
    </location>
</feature>
<proteinExistence type="predicted"/>
<evidence type="ECO:0000313" key="4">
    <source>
        <dbReference type="Proteomes" id="UP000052008"/>
    </source>
</evidence>
<organism evidence="3 4">
    <name type="scientific">candidate division TA06 bacterium DG_24</name>
    <dbReference type="NCBI Taxonomy" id="1703770"/>
    <lineage>
        <taxon>Bacteria</taxon>
        <taxon>Bacteria division TA06</taxon>
    </lineage>
</organism>
<reference evidence="3 4" key="1">
    <citation type="journal article" date="2015" name="Microbiome">
        <title>Genomic resolution of linkages in carbon, nitrogen, and sulfur cycling among widespread estuary sediment bacteria.</title>
        <authorList>
            <person name="Baker B.J."/>
            <person name="Lazar C.S."/>
            <person name="Teske A.P."/>
            <person name="Dick G.J."/>
        </authorList>
    </citation>
    <scope>NUCLEOTIDE SEQUENCE [LARGE SCALE GENOMIC DNA]</scope>
    <source>
        <strain evidence="3">DG_24</strain>
    </source>
</reference>
<dbReference type="Pfam" id="PF00534">
    <property type="entry name" value="Glycos_transf_1"/>
    <property type="match status" value="1"/>
</dbReference>
<dbReference type="PANTHER" id="PTHR45947:SF13">
    <property type="entry name" value="TRANSFERASE"/>
    <property type="match status" value="1"/>
</dbReference>
<dbReference type="InterPro" id="IPR001296">
    <property type="entry name" value="Glyco_trans_1"/>
</dbReference>
<dbReference type="GO" id="GO:0016757">
    <property type="term" value="F:glycosyltransferase activity"/>
    <property type="evidence" value="ECO:0007669"/>
    <property type="project" value="InterPro"/>
</dbReference>
<dbReference type="AlphaFoldDB" id="A0A0S7WT33"/>
<comment type="caution">
    <text evidence="3">The sequence shown here is derived from an EMBL/GenBank/DDBJ whole genome shotgun (WGS) entry which is preliminary data.</text>
</comment>
<evidence type="ECO:0000259" key="2">
    <source>
        <dbReference type="Pfam" id="PF13439"/>
    </source>
</evidence>
<sequence>MRLEGGQERYCRDQIRLLRSRGHDVRPFYVDSKEIRPTGLMSRSKYFLQAIYSSGSKQTIARLVDTWQPDVVHLHNLFPLLSLSVLDELRRLDLPTVMTVHDFHLRCPGRDLFVRGKICERCCGGHYYHAVSLRCVNDRIDESLLHAIICYISDLSDLFLKQIDVFITPSRFLLRKLVSWGVPPERICVVPHFTDLEVHRSVSDVSDGYVAYVGRLAETKGVGTLIRAASLVPDIRFILVGDGPLKGSLTELASRHGARNVEFCGQVPGDRVKELLGGAMFVVAPSEFYETFGLSVIETYALGKPVIASRVGALAEVVEDGSTGYLFEPGNVEELAEKMARLAADPGQRKAMGRNARDVAETRYAAQFHYEGLQNVYRMALRRRGNRG</sequence>
<dbReference type="InterPro" id="IPR050194">
    <property type="entry name" value="Glycosyltransferase_grp1"/>
</dbReference>
<dbReference type="Pfam" id="PF13439">
    <property type="entry name" value="Glyco_transf_4"/>
    <property type="match status" value="1"/>
</dbReference>
<protein>
    <recommendedName>
        <fullName evidence="5">Glycosyltransferase subfamily 4-like N-terminal domain-containing protein</fullName>
    </recommendedName>
</protein>
<dbReference type="STRING" id="1703770.AMJ39_05100"/>